<evidence type="ECO:0000313" key="3">
    <source>
        <dbReference type="Proteomes" id="UP000225706"/>
    </source>
</evidence>
<sequence length="237" mass="27346">MNDKDTSKPVARHFNLPNHSKQHMAICGLSLHLVKIAFRLLGLSTKQVHEISKQRSFQTEEVENLRWKCTDPRKELEETKVEVETAKKQRQLVEEQLESSEKQRYIVEEQLEISEERREVLEVQLKDDISSFCILPPKPSHEIATCDDEVAKIIEDLDTLKRANENRLNYLYITGNPGSGKSQLAGLVAEKFYKKVNSETSPSFVMTLNAENLETLLESYVTLVRQVKRPDYDVMDV</sequence>
<reference evidence="3" key="1">
    <citation type="journal article" date="2017" name="bioRxiv">
        <title>Comparative analysis of the genomes of Stylophora pistillata and Acropora digitifera provides evidence for extensive differences between species of corals.</title>
        <authorList>
            <person name="Voolstra C.R."/>
            <person name="Li Y."/>
            <person name="Liew Y.J."/>
            <person name="Baumgarten S."/>
            <person name="Zoccola D."/>
            <person name="Flot J.-F."/>
            <person name="Tambutte S."/>
            <person name="Allemand D."/>
            <person name="Aranda M."/>
        </authorList>
    </citation>
    <scope>NUCLEOTIDE SEQUENCE [LARGE SCALE GENOMIC DNA]</scope>
</reference>
<dbReference type="SUPFAM" id="SSF52540">
    <property type="entry name" value="P-loop containing nucleoside triphosphate hydrolases"/>
    <property type="match status" value="1"/>
</dbReference>
<protein>
    <submittedName>
        <fullName evidence="2">Uncharacterized protein</fullName>
    </submittedName>
</protein>
<name>A0A2B4RX09_STYPI</name>
<dbReference type="Gene3D" id="3.40.50.300">
    <property type="entry name" value="P-loop containing nucleotide triphosphate hydrolases"/>
    <property type="match status" value="1"/>
</dbReference>
<keyword evidence="3" id="KW-1185">Reference proteome</keyword>
<dbReference type="AlphaFoldDB" id="A0A2B4RX09"/>
<dbReference type="Proteomes" id="UP000225706">
    <property type="component" value="Unassembled WGS sequence"/>
</dbReference>
<feature type="coiled-coil region" evidence="1">
    <location>
        <begin position="76"/>
        <end position="103"/>
    </location>
</feature>
<evidence type="ECO:0000313" key="2">
    <source>
        <dbReference type="EMBL" id="PFX21313.1"/>
    </source>
</evidence>
<proteinExistence type="predicted"/>
<organism evidence="2 3">
    <name type="scientific">Stylophora pistillata</name>
    <name type="common">Smooth cauliflower coral</name>
    <dbReference type="NCBI Taxonomy" id="50429"/>
    <lineage>
        <taxon>Eukaryota</taxon>
        <taxon>Metazoa</taxon>
        <taxon>Cnidaria</taxon>
        <taxon>Anthozoa</taxon>
        <taxon>Hexacorallia</taxon>
        <taxon>Scleractinia</taxon>
        <taxon>Astrocoeniina</taxon>
        <taxon>Pocilloporidae</taxon>
        <taxon>Stylophora</taxon>
    </lineage>
</organism>
<accession>A0A2B4RX09</accession>
<evidence type="ECO:0000256" key="1">
    <source>
        <dbReference type="SAM" id="Coils"/>
    </source>
</evidence>
<dbReference type="InterPro" id="IPR027417">
    <property type="entry name" value="P-loop_NTPase"/>
</dbReference>
<dbReference type="EMBL" id="LSMT01000283">
    <property type="protein sequence ID" value="PFX21313.1"/>
    <property type="molecule type" value="Genomic_DNA"/>
</dbReference>
<comment type="caution">
    <text evidence="2">The sequence shown here is derived from an EMBL/GenBank/DDBJ whole genome shotgun (WGS) entry which is preliminary data.</text>
</comment>
<gene>
    <name evidence="2" type="ORF">AWC38_SpisGene14225</name>
</gene>
<keyword evidence="1" id="KW-0175">Coiled coil</keyword>